<name>A0A0G1LH63_9BACT</name>
<comment type="caution">
    <text evidence="2">The sequence shown here is derived from an EMBL/GenBank/DDBJ whole genome shotgun (WGS) entry which is preliminary data.</text>
</comment>
<dbReference type="Pfam" id="PF18899">
    <property type="entry name" value="DUF5655"/>
    <property type="match status" value="1"/>
</dbReference>
<protein>
    <recommendedName>
        <fullName evidence="1">DUF5655 domain-containing protein</fullName>
    </recommendedName>
</protein>
<dbReference type="InterPro" id="IPR011856">
    <property type="entry name" value="tRNA_endonuc-like_dom_sf"/>
</dbReference>
<evidence type="ECO:0000313" key="2">
    <source>
        <dbReference type="EMBL" id="KKT59334.1"/>
    </source>
</evidence>
<evidence type="ECO:0000313" key="3">
    <source>
        <dbReference type="Proteomes" id="UP000034087"/>
    </source>
</evidence>
<gene>
    <name evidence="2" type="ORF">UW53_C0015G0017</name>
</gene>
<dbReference type="Gene3D" id="3.40.1350.10">
    <property type="match status" value="1"/>
</dbReference>
<proteinExistence type="predicted"/>
<dbReference type="AlphaFoldDB" id="A0A0G1LH63"/>
<sequence>MRDFFADNLEDLLGMRFLVKEYPTTDGRIDTLAIDETNAPVIIEYKWGQNDAIFTQGLFYFNWLRKNKKHFDLLVADKLGKNVKINWSSPRVVLVSQGFDNRTIIAVQEVDYVELIKYTPYKQDILYLETVYSPNKMQVLRGQIRTQTGETYDINFHLNKSNPEIQEIFYKLQEKIKSLPNVDEIANQKVGITYRTTKSFTRFEFGKSYIDILLREVKYNDPKELAKDITSFGWGYKGRVKIKSTSDVVDVFNLIKQSYEQTL</sequence>
<dbReference type="EMBL" id="LCIR01000015">
    <property type="protein sequence ID" value="KKT59334.1"/>
    <property type="molecule type" value="Genomic_DNA"/>
</dbReference>
<evidence type="ECO:0000259" key="1">
    <source>
        <dbReference type="Pfam" id="PF18899"/>
    </source>
</evidence>
<accession>A0A0G1LH63</accession>
<dbReference type="InterPro" id="IPR043714">
    <property type="entry name" value="DUF5655"/>
</dbReference>
<dbReference type="Proteomes" id="UP000034087">
    <property type="component" value="Unassembled WGS sequence"/>
</dbReference>
<feature type="domain" description="DUF5655" evidence="1">
    <location>
        <begin position="158"/>
        <end position="262"/>
    </location>
</feature>
<organism evidence="2 3">
    <name type="scientific">Candidatus Giovannonibacteria bacterium GW2011_GWA1_44_25</name>
    <dbReference type="NCBI Taxonomy" id="1618645"/>
    <lineage>
        <taxon>Bacteria</taxon>
        <taxon>Candidatus Giovannoniibacteriota</taxon>
    </lineage>
</organism>
<reference evidence="2 3" key="1">
    <citation type="journal article" date="2015" name="Nature">
        <title>rRNA introns, odd ribosomes, and small enigmatic genomes across a large radiation of phyla.</title>
        <authorList>
            <person name="Brown C.T."/>
            <person name="Hug L.A."/>
            <person name="Thomas B.C."/>
            <person name="Sharon I."/>
            <person name="Castelle C.J."/>
            <person name="Singh A."/>
            <person name="Wilkins M.J."/>
            <person name="Williams K.H."/>
            <person name="Banfield J.F."/>
        </authorList>
    </citation>
    <scope>NUCLEOTIDE SEQUENCE [LARGE SCALE GENOMIC DNA]</scope>
</reference>
<dbReference type="GO" id="GO:0003676">
    <property type="term" value="F:nucleic acid binding"/>
    <property type="evidence" value="ECO:0007669"/>
    <property type="project" value="InterPro"/>
</dbReference>